<sequence length="42" mass="4761">MDLLSGRILRFPPLFAPLPRTSERGDAERGVFFCLTPILPIF</sequence>
<dbReference type="EMBL" id="ACNN01000020">
    <property type="protein sequence ID" value="EEN82777.1"/>
    <property type="molecule type" value="Genomic_DNA"/>
</dbReference>
<comment type="caution">
    <text evidence="1">The sequence shown here is derived from an EMBL/GenBank/DDBJ whole genome shotgun (WGS) entry which is preliminary data.</text>
</comment>
<evidence type="ECO:0000313" key="2">
    <source>
        <dbReference type="Proteomes" id="UP000004295"/>
    </source>
</evidence>
<reference evidence="1 2" key="1">
    <citation type="submission" date="2009-04" db="EMBL/GenBank/DDBJ databases">
        <authorList>
            <person name="Sebastian Y."/>
            <person name="Madupu R."/>
            <person name="Durkin A.S."/>
            <person name="Torralba M."/>
            <person name="Methe B."/>
            <person name="Sutton G.G."/>
            <person name="Strausberg R.L."/>
            <person name="Nelson K.E."/>
        </authorList>
    </citation>
    <scope>NUCLEOTIDE SEQUENCE [LARGE SCALE GENOMIC DNA]</scope>
    <source>
        <strain evidence="2">ATCC 35406 / BCRC 14492 / JCM 8526 / NCTC 13058 / HG 370</strain>
    </source>
</reference>
<proteinExistence type="predicted"/>
<organism evidence="1 2">
    <name type="scientific">Porphyromonas endodontalis (strain ATCC 35406 / DSM 24491 / JCM 8526 / CCUG 16442 / BCRC 14492 / NCTC 13058 / HG 370)</name>
    <name type="common">Bacteroides endodontalis</name>
    <dbReference type="NCBI Taxonomy" id="553175"/>
    <lineage>
        <taxon>Bacteria</taxon>
        <taxon>Pseudomonadati</taxon>
        <taxon>Bacteroidota</taxon>
        <taxon>Bacteroidia</taxon>
        <taxon>Bacteroidales</taxon>
        <taxon>Porphyromonadaceae</taxon>
        <taxon>Porphyromonas</taxon>
    </lineage>
</organism>
<evidence type="ECO:0000313" key="1">
    <source>
        <dbReference type="EMBL" id="EEN82777.1"/>
    </source>
</evidence>
<gene>
    <name evidence="1" type="ORF">POREN0001_0253</name>
</gene>
<keyword evidence="2" id="KW-1185">Reference proteome</keyword>
<accession>C3JAL6</accession>
<dbReference type="Proteomes" id="UP000004295">
    <property type="component" value="Unassembled WGS sequence"/>
</dbReference>
<dbReference type="STRING" id="553175.POREN0001_0253"/>
<dbReference type="AlphaFoldDB" id="C3JAL6"/>
<name>C3JAL6_POREA</name>
<protein>
    <submittedName>
        <fullName evidence="1">Uncharacterized protein</fullName>
    </submittedName>
</protein>